<reference evidence="3 4" key="1">
    <citation type="submission" date="2019-08" db="EMBL/GenBank/DDBJ databases">
        <title>Draft genome sequences of two oriental melons (Cucumis melo L. var makuwa).</title>
        <authorList>
            <person name="Kwon S.-Y."/>
        </authorList>
    </citation>
    <scope>NUCLEOTIDE SEQUENCE [LARGE SCALE GENOMIC DNA]</scope>
    <source>
        <strain evidence="4">cv. Chang Bougi</strain>
        <strain evidence="3">cv. SW 3</strain>
        <tissue evidence="1">Leaf</tissue>
    </source>
</reference>
<dbReference type="EMBL" id="SSTE01005050">
    <property type="protein sequence ID" value="KAA0061262.1"/>
    <property type="molecule type" value="Genomic_DNA"/>
</dbReference>
<name>A0A5A7UZC4_CUCMM</name>
<protein>
    <submittedName>
        <fullName evidence="1">Uncharacterized protein</fullName>
    </submittedName>
</protein>
<sequence>MYNFLDKMVLGFNMLFPFMASRSVKNFLSYTTCFAASQAATYSTSIVESAIQLCFTLLHATAPQFRANTDADVNFLAYLSV</sequence>
<organism evidence="1 3">
    <name type="scientific">Cucumis melo var. makuwa</name>
    <name type="common">Oriental melon</name>
    <dbReference type="NCBI Taxonomy" id="1194695"/>
    <lineage>
        <taxon>Eukaryota</taxon>
        <taxon>Viridiplantae</taxon>
        <taxon>Streptophyta</taxon>
        <taxon>Embryophyta</taxon>
        <taxon>Tracheophyta</taxon>
        <taxon>Spermatophyta</taxon>
        <taxon>Magnoliopsida</taxon>
        <taxon>eudicotyledons</taxon>
        <taxon>Gunneridae</taxon>
        <taxon>Pentapetalae</taxon>
        <taxon>rosids</taxon>
        <taxon>fabids</taxon>
        <taxon>Cucurbitales</taxon>
        <taxon>Cucurbitaceae</taxon>
        <taxon>Benincaseae</taxon>
        <taxon>Cucumis</taxon>
    </lineage>
</organism>
<proteinExistence type="predicted"/>
<evidence type="ECO:0000313" key="4">
    <source>
        <dbReference type="Proteomes" id="UP000321947"/>
    </source>
</evidence>
<dbReference type="OrthoDB" id="1749943at2759"/>
<dbReference type="Proteomes" id="UP000321393">
    <property type="component" value="Unassembled WGS sequence"/>
</dbReference>
<evidence type="ECO:0000313" key="2">
    <source>
        <dbReference type="EMBL" id="TYK09842.1"/>
    </source>
</evidence>
<accession>A0A5A7UZC4</accession>
<comment type="caution">
    <text evidence="1">The sequence shown here is derived from an EMBL/GenBank/DDBJ whole genome shotgun (WGS) entry which is preliminary data.</text>
</comment>
<gene>
    <name evidence="2" type="ORF">E5676_scaffold39G00080</name>
    <name evidence="1" type="ORF">E6C27_scaffold455G001030</name>
</gene>
<evidence type="ECO:0000313" key="3">
    <source>
        <dbReference type="Proteomes" id="UP000321393"/>
    </source>
</evidence>
<dbReference type="EMBL" id="SSTD01011273">
    <property type="protein sequence ID" value="TYK09842.1"/>
    <property type="molecule type" value="Genomic_DNA"/>
</dbReference>
<evidence type="ECO:0000313" key="1">
    <source>
        <dbReference type="EMBL" id="KAA0061262.1"/>
    </source>
</evidence>
<dbReference type="Proteomes" id="UP000321947">
    <property type="component" value="Unassembled WGS sequence"/>
</dbReference>
<dbReference type="AlphaFoldDB" id="A0A5A7UZC4"/>